<proteinExistence type="inferred from homology"/>
<comment type="caution">
    <text evidence="9">The sequence shown here is derived from an EMBL/GenBank/DDBJ whole genome shotgun (WGS) entry which is preliminary data.</text>
</comment>
<name>A0A1G1WB72_9BACT</name>
<accession>A0A1G1WB72</accession>
<comment type="cofactor">
    <cofactor evidence="1">
        <name>Zn(2+)</name>
        <dbReference type="ChEBI" id="CHEBI:29105"/>
    </cofactor>
</comment>
<reference evidence="9 10" key="1">
    <citation type="journal article" date="2016" name="Nat. Commun.">
        <title>Thousands of microbial genomes shed light on interconnected biogeochemical processes in an aquifer system.</title>
        <authorList>
            <person name="Anantharaman K."/>
            <person name="Brown C.T."/>
            <person name="Hug L.A."/>
            <person name="Sharon I."/>
            <person name="Castelle C.J."/>
            <person name="Probst A.J."/>
            <person name="Thomas B.C."/>
            <person name="Singh A."/>
            <person name="Wilkins M.J."/>
            <person name="Karaoz U."/>
            <person name="Brodie E.L."/>
            <person name="Williams K.H."/>
            <person name="Hubbard S.S."/>
            <person name="Banfield J.F."/>
        </authorList>
    </citation>
    <scope>NUCLEOTIDE SEQUENCE [LARGE SCALE GENOMIC DNA]</scope>
</reference>
<organism evidence="9 10">
    <name type="scientific">Candidatus Woykebacteria bacterium RBG_13_40_7b</name>
    <dbReference type="NCBI Taxonomy" id="1802594"/>
    <lineage>
        <taxon>Bacteria</taxon>
        <taxon>Candidatus Woykeibacteriota</taxon>
    </lineage>
</organism>
<evidence type="ECO:0000313" key="10">
    <source>
        <dbReference type="Proteomes" id="UP000177103"/>
    </source>
</evidence>
<feature type="non-terminal residue" evidence="9">
    <location>
        <position position="1"/>
    </location>
</feature>
<dbReference type="PANTHER" id="PTHR46986">
    <property type="entry name" value="ENDORIBONUCLEASE YBEY, CHLOROPLASTIC"/>
    <property type="match status" value="1"/>
</dbReference>
<dbReference type="GO" id="GO:0004519">
    <property type="term" value="F:endonuclease activity"/>
    <property type="evidence" value="ECO:0007669"/>
    <property type="project" value="UniProtKB-KW"/>
</dbReference>
<feature type="compositionally biased region" description="Basic and acidic residues" evidence="8">
    <location>
        <begin position="1"/>
        <end position="17"/>
    </location>
</feature>
<dbReference type="PANTHER" id="PTHR46986:SF1">
    <property type="entry name" value="ENDORIBONUCLEASE YBEY, CHLOROPLASTIC"/>
    <property type="match status" value="1"/>
</dbReference>
<dbReference type="GO" id="GO:0004222">
    <property type="term" value="F:metalloendopeptidase activity"/>
    <property type="evidence" value="ECO:0007669"/>
    <property type="project" value="InterPro"/>
</dbReference>
<evidence type="ECO:0000313" key="9">
    <source>
        <dbReference type="EMBL" id="OGY24942.1"/>
    </source>
</evidence>
<dbReference type="AlphaFoldDB" id="A0A1G1WB72"/>
<evidence type="ECO:0000256" key="4">
    <source>
        <dbReference type="ARBA" id="ARBA00022723"/>
    </source>
</evidence>
<dbReference type="GO" id="GO:0006364">
    <property type="term" value="P:rRNA processing"/>
    <property type="evidence" value="ECO:0007669"/>
    <property type="project" value="InterPro"/>
</dbReference>
<dbReference type="InterPro" id="IPR023091">
    <property type="entry name" value="MetalPrtase_cat_dom_sf_prd"/>
</dbReference>
<evidence type="ECO:0000256" key="5">
    <source>
        <dbReference type="ARBA" id="ARBA00022759"/>
    </source>
</evidence>
<dbReference type="Proteomes" id="UP000177103">
    <property type="component" value="Unassembled WGS sequence"/>
</dbReference>
<dbReference type="GO" id="GO:0046872">
    <property type="term" value="F:metal ion binding"/>
    <property type="evidence" value="ECO:0007669"/>
    <property type="project" value="UniProtKB-KW"/>
</dbReference>
<evidence type="ECO:0000256" key="2">
    <source>
        <dbReference type="ARBA" id="ARBA00010875"/>
    </source>
</evidence>
<dbReference type="Gene3D" id="3.40.390.30">
    <property type="entry name" value="Metalloproteases ('zincins'), catalytic domain"/>
    <property type="match status" value="1"/>
</dbReference>
<dbReference type="Pfam" id="PF02130">
    <property type="entry name" value="YbeY"/>
    <property type="match status" value="1"/>
</dbReference>
<evidence type="ECO:0000256" key="6">
    <source>
        <dbReference type="ARBA" id="ARBA00022801"/>
    </source>
</evidence>
<evidence type="ECO:0000256" key="3">
    <source>
        <dbReference type="ARBA" id="ARBA00022722"/>
    </source>
</evidence>
<protein>
    <submittedName>
        <fullName evidence="9">rRNA maturation RNase YbeY</fullName>
    </submittedName>
</protein>
<gene>
    <name evidence="9" type="ORF">A2Y57_02320</name>
</gene>
<comment type="similarity">
    <text evidence="2">Belongs to the endoribonuclease YbeY family.</text>
</comment>
<evidence type="ECO:0000256" key="8">
    <source>
        <dbReference type="SAM" id="MobiDB-lite"/>
    </source>
</evidence>
<keyword evidence="6" id="KW-0378">Hydrolase</keyword>
<keyword evidence="7" id="KW-0862">Zinc</keyword>
<sequence>LTEKRPWGKEKRDDPSRSPRAGAGQSESEADEGKIGLIGEEEKVLFLGDIAISYPQVLNRAIKENRLVDEIVSHLVVHGILHLCGYDHAESSEARKMESIEKEILA</sequence>
<feature type="non-terminal residue" evidence="9">
    <location>
        <position position="106"/>
    </location>
</feature>
<dbReference type="InterPro" id="IPR002036">
    <property type="entry name" value="YbeY"/>
</dbReference>
<dbReference type="SUPFAM" id="SSF55486">
    <property type="entry name" value="Metalloproteases ('zincins'), catalytic domain"/>
    <property type="match status" value="1"/>
</dbReference>
<evidence type="ECO:0000256" key="7">
    <source>
        <dbReference type="ARBA" id="ARBA00022833"/>
    </source>
</evidence>
<keyword evidence="5" id="KW-0255">Endonuclease</keyword>
<dbReference type="EMBL" id="MHCQ01000005">
    <property type="protein sequence ID" value="OGY24942.1"/>
    <property type="molecule type" value="Genomic_DNA"/>
</dbReference>
<keyword evidence="4" id="KW-0479">Metal-binding</keyword>
<evidence type="ECO:0000256" key="1">
    <source>
        <dbReference type="ARBA" id="ARBA00001947"/>
    </source>
</evidence>
<dbReference type="NCBIfam" id="TIGR00043">
    <property type="entry name" value="rRNA maturation RNase YbeY"/>
    <property type="match status" value="1"/>
</dbReference>
<keyword evidence="3" id="KW-0540">Nuclease</keyword>
<feature type="region of interest" description="Disordered" evidence="8">
    <location>
        <begin position="1"/>
        <end position="35"/>
    </location>
</feature>